<evidence type="ECO:0000259" key="7">
    <source>
        <dbReference type="PROSITE" id="PS50850"/>
    </source>
</evidence>
<name>A0A815Y3J9_ADIRI</name>
<feature type="transmembrane region" description="Helical" evidence="6">
    <location>
        <begin position="84"/>
        <end position="107"/>
    </location>
</feature>
<feature type="transmembrane region" description="Helical" evidence="6">
    <location>
        <begin position="413"/>
        <end position="436"/>
    </location>
</feature>
<dbReference type="EMBL" id="CAJNOR010005509">
    <property type="protein sequence ID" value="CAF1565322.1"/>
    <property type="molecule type" value="Genomic_DNA"/>
</dbReference>
<dbReference type="InterPro" id="IPR020846">
    <property type="entry name" value="MFS_dom"/>
</dbReference>
<accession>A0A815Y3J9</accession>
<evidence type="ECO:0000256" key="2">
    <source>
        <dbReference type="ARBA" id="ARBA00022692"/>
    </source>
</evidence>
<dbReference type="InterPro" id="IPR036259">
    <property type="entry name" value="MFS_trans_sf"/>
</dbReference>
<feature type="transmembrane region" description="Helical" evidence="6">
    <location>
        <begin position="382"/>
        <end position="401"/>
    </location>
</feature>
<feature type="transmembrane region" description="Helical" evidence="6">
    <location>
        <begin position="473"/>
        <end position="496"/>
    </location>
</feature>
<evidence type="ECO:0000256" key="1">
    <source>
        <dbReference type="ARBA" id="ARBA00004141"/>
    </source>
</evidence>
<feature type="transmembrane region" description="Helical" evidence="6">
    <location>
        <begin position="341"/>
        <end position="361"/>
    </location>
</feature>
<proteinExistence type="predicted"/>
<feature type="transmembrane region" description="Helical" evidence="6">
    <location>
        <begin position="150"/>
        <end position="170"/>
    </location>
</feature>
<evidence type="ECO:0000256" key="6">
    <source>
        <dbReference type="SAM" id="Phobius"/>
    </source>
</evidence>
<dbReference type="Gene3D" id="1.20.1720.10">
    <property type="entry name" value="Multidrug resistance protein D"/>
    <property type="match status" value="1"/>
</dbReference>
<feature type="compositionally biased region" description="Basic and acidic residues" evidence="5">
    <location>
        <begin position="20"/>
        <end position="30"/>
    </location>
</feature>
<keyword evidence="9" id="KW-1185">Reference proteome</keyword>
<feature type="domain" description="Major facilitator superfamily (MFS) profile" evidence="7">
    <location>
        <begin position="85"/>
        <end position="499"/>
    </location>
</feature>
<dbReference type="PANTHER" id="PTHR23502">
    <property type="entry name" value="MAJOR FACILITATOR SUPERFAMILY"/>
    <property type="match status" value="1"/>
</dbReference>
<dbReference type="Proteomes" id="UP000663828">
    <property type="component" value="Unassembled WGS sequence"/>
</dbReference>
<reference evidence="8" key="1">
    <citation type="submission" date="2021-02" db="EMBL/GenBank/DDBJ databases">
        <authorList>
            <person name="Nowell W R."/>
        </authorList>
    </citation>
    <scope>NUCLEOTIDE SEQUENCE</scope>
</reference>
<dbReference type="InterPro" id="IPR011701">
    <property type="entry name" value="MFS"/>
</dbReference>
<organism evidence="8 9">
    <name type="scientific">Adineta ricciae</name>
    <name type="common">Rotifer</name>
    <dbReference type="NCBI Taxonomy" id="249248"/>
    <lineage>
        <taxon>Eukaryota</taxon>
        <taxon>Metazoa</taxon>
        <taxon>Spiralia</taxon>
        <taxon>Gnathifera</taxon>
        <taxon>Rotifera</taxon>
        <taxon>Eurotatoria</taxon>
        <taxon>Bdelloidea</taxon>
        <taxon>Adinetida</taxon>
        <taxon>Adinetidae</taxon>
        <taxon>Adineta</taxon>
    </lineage>
</organism>
<comment type="caution">
    <text evidence="8">The sequence shown here is derived from an EMBL/GenBank/DDBJ whole genome shotgun (WGS) entry which is preliminary data.</text>
</comment>
<dbReference type="Pfam" id="PF07690">
    <property type="entry name" value="MFS_1"/>
    <property type="match status" value="1"/>
</dbReference>
<evidence type="ECO:0000256" key="3">
    <source>
        <dbReference type="ARBA" id="ARBA00022989"/>
    </source>
</evidence>
<keyword evidence="3 6" id="KW-1133">Transmembrane helix</keyword>
<evidence type="ECO:0000256" key="4">
    <source>
        <dbReference type="ARBA" id="ARBA00023136"/>
    </source>
</evidence>
<evidence type="ECO:0000313" key="8">
    <source>
        <dbReference type="EMBL" id="CAF1565322.1"/>
    </source>
</evidence>
<dbReference type="SUPFAM" id="SSF103473">
    <property type="entry name" value="MFS general substrate transporter"/>
    <property type="match status" value="1"/>
</dbReference>
<feature type="transmembrane region" description="Helical" evidence="6">
    <location>
        <begin position="209"/>
        <end position="228"/>
    </location>
</feature>
<dbReference type="GO" id="GO:0005886">
    <property type="term" value="C:plasma membrane"/>
    <property type="evidence" value="ECO:0007669"/>
    <property type="project" value="TreeGrafter"/>
</dbReference>
<comment type="subcellular location">
    <subcellularLocation>
        <location evidence="1">Membrane</location>
        <topology evidence="1">Multi-pass membrane protein</topology>
    </subcellularLocation>
</comment>
<feature type="compositionally biased region" description="Polar residues" evidence="5">
    <location>
        <begin position="1"/>
        <end position="10"/>
    </location>
</feature>
<dbReference type="PANTHER" id="PTHR23502:SF5">
    <property type="entry name" value="QUINIDINE RESISTANCE PROTEIN 3"/>
    <property type="match status" value="1"/>
</dbReference>
<sequence>MNSNNKQGINHESIPKITVRSRDVDDNDGAKKDQINTHIFAIYPSPPSYEKGFTMAAEAFKAPMSTEIEEVSIYHVRTNRERNIILGTLSMIAFLLPFCDTVYLPALNAIADSLKTSDTFVIISVSIYLLMSGLFSLIWGSISDRFGRKYTMIVALTIFVLASIVCIFAPNITVFIVFRALEGGAVSSTLVIGQALITDIYPEEKRGSVTGFFFLPFNIGPVIGPLIGGPLSNTFGWRSTFVFLAICSFVVLVAMLLFVPETHQHFVQDRFHKDNPSKRIVNAVHNKKPRFEKPWKSLTYLNDLTIIPYIAVSASTFATLYTSLSLSSTYLHENPYNYSETIIGVLFVPCGVAMLTASLLGGWISDKASKYFGHEKCPEGRLVPGLILSTCTPIGLMIYGWTFHYKTHLSGPLIGQILLSFGQAILEPAVSAYLTIKKPEEAAAVCAVNTFANFCAAGAILTGAVPLENAIGTGPFFCLMCSINVITIGFASILVAKSIKRRKHTVEPHNCMNQNQIIVT</sequence>
<feature type="transmembrane region" description="Helical" evidence="6">
    <location>
        <begin position="240"/>
        <end position="259"/>
    </location>
</feature>
<keyword evidence="2 6" id="KW-0812">Transmembrane</keyword>
<feature type="transmembrane region" description="Helical" evidence="6">
    <location>
        <begin position="443"/>
        <end position="467"/>
    </location>
</feature>
<feature type="transmembrane region" description="Helical" evidence="6">
    <location>
        <begin position="119"/>
        <end position="138"/>
    </location>
</feature>
<gene>
    <name evidence="8" type="ORF">XAT740_LOCUS43981</name>
</gene>
<protein>
    <recommendedName>
        <fullName evidence="7">Major facilitator superfamily (MFS) profile domain-containing protein</fullName>
    </recommendedName>
</protein>
<feature type="transmembrane region" description="Helical" evidence="6">
    <location>
        <begin position="300"/>
        <end position="321"/>
    </location>
</feature>
<feature type="region of interest" description="Disordered" evidence="5">
    <location>
        <begin position="1"/>
        <end position="30"/>
    </location>
</feature>
<evidence type="ECO:0000256" key="5">
    <source>
        <dbReference type="SAM" id="MobiDB-lite"/>
    </source>
</evidence>
<dbReference type="AlphaFoldDB" id="A0A815Y3J9"/>
<dbReference type="PROSITE" id="PS50850">
    <property type="entry name" value="MFS"/>
    <property type="match status" value="1"/>
</dbReference>
<evidence type="ECO:0000313" key="9">
    <source>
        <dbReference type="Proteomes" id="UP000663828"/>
    </source>
</evidence>
<keyword evidence="4 6" id="KW-0472">Membrane</keyword>
<feature type="transmembrane region" description="Helical" evidence="6">
    <location>
        <begin position="176"/>
        <end position="197"/>
    </location>
</feature>
<dbReference type="GO" id="GO:0022857">
    <property type="term" value="F:transmembrane transporter activity"/>
    <property type="evidence" value="ECO:0007669"/>
    <property type="project" value="InterPro"/>
</dbReference>